<dbReference type="Pfam" id="PF00884">
    <property type="entry name" value="Sulfatase"/>
    <property type="match status" value="1"/>
</dbReference>
<reference evidence="9 10" key="1">
    <citation type="submission" date="2015-09" db="EMBL/GenBank/DDBJ databases">
        <authorList>
            <consortium name="Pathogen Informatics"/>
        </authorList>
    </citation>
    <scope>NUCLEOTIDE SEQUENCE [LARGE SCALE GENOMIC DNA]</scope>
    <source>
        <strain evidence="9 10">2789STDY5834966</strain>
    </source>
</reference>
<evidence type="ECO:0000256" key="5">
    <source>
        <dbReference type="ARBA" id="ARBA00022989"/>
    </source>
</evidence>
<evidence type="ECO:0000256" key="6">
    <source>
        <dbReference type="ARBA" id="ARBA00023136"/>
    </source>
</evidence>
<dbReference type="PANTHER" id="PTHR47371">
    <property type="entry name" value="LIPOTEICHOIC ACID SYNTHASE"/>
    <property type="match status" value="1"/>
</dbReference>
<dbReference type="RefSeq" id="WP_022170642.1">
    <property type="nucleotide sequence ID" value="NZ_CAUDVV010000016.1"/>
</dbReference>
<feature type="transmembrane region" description="Helical" evidence="7">
    <location>
        <begin position="161"/>
        <end position="180"/>
    </location>
</feature>
<keyword evidence="3" id="KW-1003">Cell membrane</keyword>
<dbReference type="InterPro" id="IPR017850">
    <property type="entry name" value="Alkaline_phosphatase_core_sf"/>
</dbReference>
<dbReference type="InterPro" id="IPR000917">
    <property type="entry name" value="Sulfatase_N"/>
</dbReference>
<dbReference type="CDD" id="cd16015">
    <property type="entry name" value="LTA_synthase"/>
    <property type="match status" value="1"/>
</dbReference>
<comment type="subcellular location">
    <subcellularLocation>
        <location evidence="1">Cell membrane</location>
        <topology evidence="1">Multi-pass membrane protein</topology>
    </subcellularLocation>
</comment>
<dbReference type="Gene3D" id="3.40.720.10">
    <property type="entry name" value="Alkaline Phosphatase, subunit A"/>
    <property type="match status" value="1"/>
</dbReference>
<evidence type="ECO:0000256" key="2">
    <source>
        <dbReference type="ARBA" id="ARBA00004936"/>
    </source>
</evidence>
<keyword evidence="4 7" id="KW-0812">Transmembrane</keyword>
<dbReference type="SUPFAM" id="SSF53649">
    <property type="entry name" value="Alkaline phosphatase-like"/>
    <property type="match status" value="1"/>
</dbReference>
<dbReference type="InterPro" id="IPR050448">
    <property type="entry name" value="OpgB/LTA_synthase_biosynth"/>
</dbReference>
<feature type="domain" description="Sulfatase N-terminal" evidence="8">
    <location>
        <begin position="251"/>
        <end position="535"/>
    </location>
</feature>
<evidence type="ECO:0000256" key="3">
    <source>
        <dbReference type="ARBA" id="ARBA00022475"/>
    </source>
</evidence>
<organism evidence="9 10">
    <name type="scientific">Anaerobutyricum hallii</name>
    <dbReference type="NCBI Taxonomy" id="39488"/>
    <lineage>
        <taxon>Bacteria</taxon>
        <taxon>Bacillati</taxon>
        <taxon>Bacillota</taxon>
        <taxon>Clostridia</taxon>
        <taxon>Lachnospirales</taxon>
        <taxon>Lachnospiraceae</taxon>
        <taxon>Anaerobutyricum</taxon>
    </lineage>
</organism>
<dbReference type="Proteomes" id="UP000095390">
    <property type="component" value="Unassembled WGS sequence"/>
</dbReference>
<feature type="transmembrane region" description="Helical" evidence="7">
    <location>
        <begin position="77"/>
        <end position="97"/>
    </location>
</feature>
<protein>
    <submittedName>
        <fullName evidence="9">Lipoteichoic acid synthase</fullName>
    </submittedName>
</protein>
<dbReference type="GO" id="GO:0005886">
    <property type="term" value="C:plasma membrane"/>
    <property type="evidence" value="ECO:0007669"/>
    <property type="project" value="UniProtKB-SubCell"/>
</dbReference>
<evidence type="ECO:0000256" key="1">
    <source>
        <dbReference type="ARBA" id="ARBA00004651"/>
    </source>
</evidence>
<evidence type="ECO:0000313" key="9">
    <source>
        <dbReference type="EMBL" id="CUN18536.1"/>
    </source>
</evidence>
<accession>A0A173UW53</accession>
<proteinExistence type="predicted"/>
<comment type="pathway">
    <text evidence="2">Cell wall biogenesis; lipoteichoic acid biosynthesis.</text>
</comment>
<dbReference type="EMBL" id="CYYC01000047">
    <property type="protein sequence ID" value="CUN18536.1"/>
    <property type="molecule type" value="Genomic_DNA"/>
</dbReference>
<feature type="transmembrane region" description="Helical" evidence="7">
    <location>
        <begin position="125"/>
        <end position="149"/>
    </location>
</feature>
<name>A0A173UW53_9FIRM</name>
<feature type="transmembrane region" description="Helical" evidence="7">
    <location>
        <begin position="16"/>
        <end position="33"/>
    </location>
</feature>
<evidence type="ECO:0000259" key="8">
    <source>
        <dbReference type="Pfam" id="PF00884"/>
    </source>
</evidence>
<dbReference type="OrthoDB" id="243547at2"/>
<keyword evidence="5 7" id="KW-1133">Transmembrane helix</keyword>
<keyword evidence="6 7" id="KW-0472">Membrane</keyword>
<sequence>MGEKNIWERIKDSSNCRVLILNLILTLCLNLLLEFTERRSVSEVFSFVQERTFVFLYNGFIIFLCLSVVFLVKKKIFAYVFITGCWSLVAIANGIVLSDRKTPFTAVDLTLVKSVLPILSSYLEVWQIVAIVILLVIGVGGLVCLYLYSPEDKKFKGVFSGFLYTAVTVVCFCAVTYVGVGKGMLIKKFDNLIAGYKDYGVAYGFCVTAIDTGIDRPINYSRDTVKGIKKKVKKAEKKQKQSEKTEDVREPNIIFIQLESFFDATTVKNLKVSEDPIPTFHKIQKEYTSGYLKVPVYGAGTINTEFEVITGMNMDYFGTGEYPYRSILHKTTCDSVAYWLKEKNYESSVIHNNNASFYDRDAVFSNLGFDNFITIENMDVKSRNEVGWAKDSILTTYIMDTLNQTKKKDIIYTISVQGHGDYPTDDQSGSPITVSGEGMSQGYLNQFTYYVNQTREMDDFIKDLTDKLSDYPEDIMVIAYGDHLPGMNLESKDLKTNSKYETPYFIWDNFGYNKENKKKQSGKVEAWQLASKVLKEVGIHNGFLNEYHQTMEEDKKYRKNLKLLQYDMLYGSNFVREDKKSLEPTKINYSLSPVEITEIKEDRDDYLLLGNNFTDASRVFVNGVRVASKKESSSVLEIPKSAVKEGDKITVHQVSVTNENITLNQSEEYEFHKDKVRLLYKNLYDE</sequence>
<dbReference type="PANTHER" id="PTHR47371:SF3">
    <property type="entry name" value="PHOSPHOGLYCEROL TRANSFERASE I"/>
    <property type="match status" value="1"/>
</dbReference>
<evidence type="ECO:0000313" key="10">
    <source>
        <dbReference type="Proteomes" id="UP000095390"/>
    </source>
</evidence>
<gene>
    <name evidence="9" type="primary">ltaS_2</name>
    <name evidence="9" type="ORF">ERS852578_02740</name>
</gene>
<feature type="transmembrane region" description="Helical" evidence="7">
    <location>
        <begin position="53"/>
        <end position="72"/>
    </location>
</feature>
<evidence type="ECO:0000256" key="7">
    <source>
        <dbReference type="SAM" id="Phobius"/>
    </source>
</evidence>
<dbReference type="AlphaFoldDB" id="A0A173UW53"/>
<evidence type="ECO:0000256" key="4">
    <source>
        <dbReference type="ARBA" id="ARBA00022692"/>
    </source>
</evidence>